<comment type="catalytic activity">
    <reaction evidence="10">
        <text>(6S)-5,6,7,8-tetrahydrofolyl-(gamma-L-Glu)(n) + L-glutamate + ATP = (6S)-5,6,7,8-tetrahydrofolyl-(gamma-L-Glu)(n+1) + ADP + phosphate + H(+)</text>
        <dbReference type="Rhea" id="RHEA:10580"/>
        <dbReference type="Rhea" id="RHEA-COMP:14738"/>
        <dbReference type="Rhea" id="RHEA-COMP:14740"/>
        <dbReference type="ChEBI" id="CHEBI:15378"/>
        <dbReference type="ChEBI" id="CHEBI:29985"/>
        <dbReference type="ChEBI" id="CHEBI:30616"/>
        <dbReference type="ChEBI" id="CHEBI:43474"/>
        <dbReference type="ChEBI" id="CHEBI:141005"/>
        <dbReference type="ChEBI" id="CHEBI:456216"/>
        <dbReference type="EC" id="6.3.2.17"/>
    </reaction>
</comment>
<dbReference type="PANTHER" id="PTHR11136:SF0">
    <property type="entry name" value="DIHYDROFOLATE SYNTHETASE-RELATED"/>
    <property type="match status" value="1"/>
</dbReference>
<keyword evidence="7 11" id="KW-0067">ATP-binding</keyword>
<evidence type="ECO:0000313" key="15">
    <source>
        <dbReference type="Proteomes" id="UP000013523"/>
    </source>
</evidence>
<evidence type="ECO:0000256" key="7">
    <source>
        <dbReference type="ARBA" id="ARBA00022840"/>
    </source>
</evidence>
<name>R4KE96_CLOPA</name>
<dbReference type="InterPro" id="IPR036565">
    <property type="entry name" value="Mur-like_cat_sf"/>
</dbReference>
<evidence type="ECO:0000256" key="9">
    <source>
        <dbReference type="ARBA" id="ARBA00030592"/>
    </source>
</evidence>
<evidence type="ECO:0000256" key="1">
    <source>
        <dbReference type="ARBA" id="ARBA00001946"/>
    </source>
</evidence>
<dbReference type="OrthoDB" id="9809356at2"/>
<dbReference type="InterPro" id="IPR036615">
    <property type="entry name" value="Mur_ligase_C_dom_sf"/>
</dbReference>
<feature type="domain" description="Mur ligase C-terminal" evidence="12">
    <location>
        <begin position="301"/>
        <end position="420"/>
    </location>
</feature>
<dbReference type="GO" id="GO:0004326">
    <property type="term" value="F:tetrahydrofolylpolyglutamate synthase activity"/>
    <property type="evidence" value="ECO:0007669"/>
    <property type="project" value="UniProtKB-EC"/>
</dbReference>
<gene>
    <name evidence="14" type="ORF">Clopa_3125</name>
</gene>
<dbReference type="RefSeq" id="WP_015616228.1">
    <property type="nucleotide sequence ID" value="NC_021182.1"/>
</dbReference>
<dbReference type="HOGENOM" id="CLU_015869_1_2_9"/>
<dbReference type="KEGG" id="cpas:Clopa_3125"/>
<dbReference type="GO" id="GO:0046872">
    <property type="term" value="F:metal ion binding"/>
    <property type="evidence" value="ECO:0007669"/>
    <property type="project" value="UniProtKB-KW"/>
</dbReference>
<dbReference type="Gene3D" id="3.40.1190.10">
    <property type="entry name" value="Mur-like, catalytic domain"/>
    <property type="match status" value="1"/>
</dbReference>
<comment type="similarity">
    <text evidence="2 11">Belongs to the folylpolyglutamate synthase family.</text>
</comment>
<evidence type="ECO:0000256" key="11">
    <source>
        <dbReference type="PIRNR" id="PIRNR001563"/>
    </source>
</evidence>
<evidence type="ECO:0000256" key="10">
    <source>
        <dbReference type="ARBA" id="ARBA00047493"/>
    </source>
</evidence>
<dbReference type="Gene3D" id="3.90.190.20">
    <property type="entry name" value="Mur ligase, C-terminal domain"/>
    <property type="match status" value="1"/>
</dbReference>
<evidence type="ECO:0000256" key="4">
    <source>
        <dbReference type="ARBA" id="ARBA00022598"/>
    </source>
</evidence>
<dbReference type="PIRSF" id="PIRSF001563">
    <property type="entry name" value="Folylpolyglu_synth"/>
    <property type="match status" value="1"/>
</dbReference>
<dbReference type="PROSITE" id="PS01012">
    <property type="entry name" value="FOLYLPOLYGLU_SYNT_2"/>
    <property type="match status" value="1"/>
</dbReference>
<evidence type="ECO:0000259" key="13">
    <source>
        <dbReference type="Pfam" id="PF08245"/>
    </source>
</evidence>
<dbReference type="InterPro" id="IPR018109">
    <property type="entry name" value="Folylpolyglutamate_synth_CS"/>
</dbReference>
<dbReference type="eggNOG" id="COG0285">
    <property type="taxonomic scope" value="Bacteria"/>
</dbReference>
<evidence type="ECO:0000256" key="8">
    <source>
        <dbReference type="ARBA" id="ARBA00022842"/>
    </source>
</evidence>
<keyword evidence="5" id="KW-0479">Metal-binding</keyword>
<reference evidence="14 15" key="1">
    <citation type="submission" date="2012-01" db="EMBL/GenBank/DDBJ databases">
        <title>Complete sequence of chromosome of Clostridium pasteurianum BC1.</title>
        <authorList>
            <consortium name="US DOE Joint Genome Institute"/>
            <person name="Lucas S."/>
            <person name="Han J."/>
            <person name="Lapidus A."/>
            <person name="Cheng J.-F."/>
            <person name="Goodwin L."/>
            <person name="Pitluck S."/>
            <person name="Peters L."/>
            <person name="Mikhailova N."/>
            <person name="Teshima H."/>
            <person name="Detter J.C."/>
            <person name="Han C."/>
            <person name="Tapia R."/>
            <person name="Land M."/>
            <person name="Hauser L."/>
            <person name="Kyrpides N."/>
            <person name="Ivanova N."/>
            <person name="Pagani I."/>
            <person name="Dunn J."/>
            <person name="Taghavi S."/>
            <person name="Francis A."/>
            <person name="van der Lelie D."/>
            <person name="Woyke T."/>
        </authorList>
    </citation>
    <scope>NUCLEOTIDE SEQUENCE [LARGE SCALE GENOMIC DNA]</scope>
    <source>
        <strain evidence="14 15">BC1</strain>
    </source>
</reference>
<keyword evidence="8" id="KW-0460">Magnesium</keyword>
<dbReference type="PATRIC" id="fig|86416.3.peg.3110"/>
<evidence type="ECO:0000256" key="5">
    <source>
        <dbReference type="ARBA" id="ARBA00022723"/>
    </source>
</evidence>
<accession>R4KE96</accession>
<dbReference type="STRING" id="86416.Clopa_3125"/>
<dbReference type="SUPFAM" id="SSF53623">
    <property type="entry name" value="MurD-like peptide ligases, catalytic domain"/>
    <property type="match status" value="1"/>
</dbReference>
<keyword evidence="15" id="KW-1185">Reference proteome</keyword>
<dbReference type="InterPro" id="IPR001645">
    <property type="entry name" value="Folylpolyglutamate_synth"/>
</dbReference>
<dbReference type="PANTHER" id="PTHR11136">
    <property type="entry name" value="FOLYLPOLYGLUTAMATE SYNTHASE-RELATED"/>
    <property type="match status" value="1"/>
</dbReference>
<feature type="domain" description="Mur ligase central" evidence="13">
    <location>
        <begin position="44"/>
        <end position="273"/>
    </location>
</feature>
<dbReference type="PROSITE" id="PS01011">
    <property type="entry name" value="FOLYLPOLYGLU_SYNT_1"/>
    <property type="match status" value="1"/>
</dbReference>
<dbReference type="InterPro" id="IPR013221">
    <property type="entry name" value="Mur_ligase_cen"/>
</dbReference>
<dbReference type="EC" id="6.3.2.17" evidence="3"/>
<keyword evidence="4 11" id="KW-0436">Ligase</keyword>
<organism evidence="14 15">
    <name type="scientific">Clostridium pasteurianum BC1</name>
    <dbReference type="NCBI Taxonomy" id="86416"/>
    <lineage>
        <taxon>Bacteria</taxon>
        <taxon>Bacillati</taxon>
        <taxon>Bacillota</taxon>
        <taxon>Clostridia</taxon>
        <taxon>Eubacteriales</taxon>
        <taxon>Clostridiaceae</taxon>
        <taxon>Clostridium</taxon>
    </lineage>
</organism>
<sequence length="438" mass="49315">MDYKETMDYIKNTAKFGSNYGLSRTKKILELLGNPEEKLKCIHIAGTNGKGSTTAMVSKILIEAGYKVGMYTSPFIEEFEERIRIDEKNIPKEELCEVVTELSTAVNEVIKLGYEHPTEFEIITCTAFLYFYKKQVDYAVIEVGLGGRLDSTNVITPLVSVITSISYDHMNILGNTLTEIAHEKAGIIKNNVPVILYPQEAECEVVIRETCAKHNSKIISVSRESAEFINTFKSQEESKYYQQIRVKTSKDIYNIKLSLLGKYQLLNCSTAIHCIEELKDKGINVTKACIERALKSVIWRGRLEVLSDSPLVVLDGAHNIDGIKNLSESVDKYFKYNNIVLILGILADKQVEAMVKIIAPKAKYIIAVTPNSDRAEISKDLAKIVKRFNSNCESFDDYKEAFIKAKGYCKNGDLLLVSGSLYMIGDMRKIINNAREFV</sequence>
<proteinExistence type="inferred from homology"/>
<dbReference type="GO" id="GO:0005524">
    <property type="term" value="F:ATP binding"/>
    <property type="evidence" value="ECO:0007669"/>
    <property type="project" value="UniProtKB-KW"/>
</dbReference>
<dbReference type="FunFam" id="3.40.1190.10:FF:000011">
    <property type="entry name" value="Folylpolyglutamate synthase/dihydrofolate synthase"/>
    <property type="match status" value="1"/>
</dbReference>
<evidence type="ECO:0000313" key="14">
    <source>
        <dbReference type="EMBL" id="AGK97940.1"/>
    </source>
</evidence>
<dbReference type="GO" id="GO:0005737">
    <property type="term" value="C:cytoplasm"/>
    <property type="evidence" value="ECO:0007669"/>
    <property type="project" value="TreeGrafter"/>
</dbReference>
<dbReference type="AlphaFoldDB" id="R4KE96"/>
<evidence type="ECO:0000256" key="3">
    <source>
        <dbReference type="ARBA" id="ARBA00013025"/>
    </source>
</evidence>
<dbReference type="Proteomes" id="UP000013523">
    <property type="component" value="Chromosome"/>
</dbReference>
<dbReference type="SUPFAM" id="SSF53244">
    <property type="entry name" value="MurD-like peptide ligases, peptide-binding domain"/>
    <property type="match status" value="1"/>
</dbReference>
<evidence type="ECO:0000259" key="12">
    <source>
        <dbReference type="Pfam" id="PF02875"/>
    </source>
</evidence>
<dbReference type="NCBIfam" id="TIGR01499">
    <property type="entry name" value="folC"/>
    <property type="match status" value="1"/>
</dbReference>
<evidence type="ECO:0000256" key="6">
    <source>
        <dbReference type="ARBA" id="ARBA00022741"/>
    </source>
</evidence>
<comment type="cofactor">
    <cofactor evidence="1">
        <name>Mg(2+)</name>
        <dbReference type="ChEBI" id="CHEBI:18420"/>
    </cofactor>
</comment>
<keyword evidence="6 11" id="KW-0547">Nucleotide-binding</keyword>
<protein>
    <recommendedName>
        <fullName evidence="3">tetrahydrofolate synthase</fullName>
        <ecNumber evidence="3">6.3.2.17</ecNumber>
    </recommendedName>
    <alternativeName>
        <fullName evidence="9">Tetrahydrofolylpolyglutamate synthase</fullName>
    </alternativeName>
</protein>
<dbReference type="InterPro" id="IPR004101">
    <property type="entry name" value="Mur_ligase_C"/>
</dbReference>
<evidence type="ECO:0000256" key="2">
    <source>
        <dbReference type="ARBA" id="ARBA00008276"/>
    </source>
</evidence>
<dbReference type="EMBL" id="CP003261">
    <property type="protein sequence ID" value="AGK97940.1"/>
    <property type="molecule type" value="Genomic_DNA"/>
</dbReference>
<dbReference type="Pfam" id="PF02875">
    <property type="entry name" value="Mur_ligase_C"/>
    <property type="match status" value="1"/>
</dbReference>
<dbReference type="GO" id="GO:0008841">
    <property type="term" value="F:dihydrofolate synthase activity"/>
    <property type="evidence" value="ECO:0007669"/>
    <property type="project" value="TreeGrafter"/>
</dbReference>
<dbReference type="Pfam" id="PF08245">
    <property type="entry name" value="Mur_ligase_M"/>
    <property type="match status" value="1"/>
</dbReference>